<gene>
    <name evidence="1" type="ORF">HJ526_18290</name>
</gene>
<accession>A0ABX2PLK0</accession>
<proteinExistence type="predicted"/>
<comment type="caution">
    <text evidence="1">The sequence shown here is derived from an EMBL/GenBank/DDBJ whole genome shotgun (WGS) entry which is preliminary data.</text>
</comment>
<dbReference type="Proteomes" id="UP000523601">
    <property type="component" value="Unassembled WGS sequence"/>
</dbReference>
<sequence>MKREDIERLEKVTGKLEGLHREISLLAKKSSNDGLNPFKLKLVNGALASANEILGEEHQPVEGFSQFDADDVPSNSDATVVLAIYLEELERYRSDLLKFSSGIHWYEFEDGTKLQAAQPKRLKGK</sequence>
<name>A0ABX2PLK0_9RHOB</name>
<organism evidence="1 2">
    <name type="scientific">Donghicola mangrovi</name>
    <dbReference type="NCBI Taxonomy" id="2729614"/>
    <lineage>
        <taxon>Bacteria</taxon>
        <taxon>Pseudomonadati</taxon>
        <taxon>Pseudomonadota</taxon>
        <taxon>Alphaproteobacteria</taxon>
        <taxon>Rhodobacterales</taxon>
        <taxon>Roseobacteraceae</taxon>
        <taxon>Donghicola</taxon>
    </lineage>
</organism>
<dbReference type="EMBL" id="JABCJD010000014">
    <property type="protein sequence ID" value="NVO29374.1"/>
    <property type="molecule type" value="Genomic_DNA"/>
</dbReference>
<evidence type="ECO:0000313" key="1">
    <source>
        <dbReference type="EMBL" id="NVO29374.1"/>
    </source>
</evidence>
<evidence type="ECO:0000313" key="2">
    <source>
        <dbReference type="Proteomes" id="UP000523601"/>
    </source>
</evidence>
<reference evidence="1 2" key="1">
    <citation type="submission" date="2020-04" db="EMBL/GenBank/DDBJ databases">
        <title>Donghicola sp., a member of the Rhodobacteraceae family isolated from mangrove forest in Thailand.</title>
        <authorList>
            <person name="Charoenyingcharoen P."/>
            <person name="Yukphan P."/>
        </authorList>
    </citation>
    <scope>NUCLEOTIDE SEQUENCE [LARGE SCALE GENOMIC DNA]</scope>
    <source>
        <strain evidence="1 2">C2-DW-16</strain>
    </source>
</reference>
<protein>
    <submittedName>
        <fullName evidence="1">Uncharacterized protein</fullName>
    </submittedName>
</protein>
<keyword evidence="2" id="KW-1185">Reference proteome</keyword>
<dbReference type="RefSeq" id="WP_176856064.1">
    <property type="nucleotide sequence ID" value="NZ_JABCJD010000014.1"/>
</dbReference>